<feature type="domain" description="Bro-N" evidence="1">
    <location>
        <begin position="5"/>
        <end position="128"/>
    </location>
</feature>
<dbReference type="Proteomes" id="UP000824115">
    <property type="component" value="Unassembled WGS sequence"/>
</dbReference>
<reference evidence="2" key="2">
    <citation type="submission" date="2021-04" db="EMBL/GenBank/DDBJ databases">
        <authorList>
            <person name="Gilroy R."/>
        </authorList>
    </citation>
    <scope>NUCLEOTIDE SEQUENCE</scope>
    <source>
        <strain evidence="2">Gambia16-554</strain>
    </source>
</reference>
<evidence type="ECO:0000259" key="1">
    <source>
        <dbReference type="PROSITE" id="PS51750"/>
    </source>
</evidence>
<accession>A0A9D2GPE2</accession>
<reference evidence="2" key="1">
    <citation type="journal article" date="2021" name="PeerJ">
        <title>Extensive microbial diversity within the chicken gut microbiome revealed by metagenomics and culture.</title>
        <authorList>
            <person name="Gilroy R."/>
            <person name="Ravi A."/>
            <person name="Getino M."/>
            <person name="Pursley I."/>
            <person name="Horton D.L."/>
            <person name="Alikhan N.F."/>
            <person name="Baker D."/>
            <person name="Gharbi K."/>
            <person name="Hall N."/>
            <person name="Watson M."/>
            <person name="Adriaenssens E.M."/>
            <person name="Foster-Nyarko E."/>
            <person name="Jarju S."/>
            <person name="Secka A."/>
            <person name="Antonio M."/>
            <person name="Oren A."/>
            <person name="Chaudhuri R.R."/>
            <person name="La Ragione R."/>
            <person name="Hildebrand F."/>
            <person name="Pallen M.J."/>
        </authorList>
    </citation>
    <scope>NUCLEOTIDE SEQUENCE</scope>
    <source>
        <strain evidence="2">Gambia16-554</strain>
    </source>
</reference>
<dbReference type="InterPro" id="IPR003497">
    <property type="entry name" value="BRO_N_domain"/>
</dbReference>
<protein>
    <submittedName>
        <fullName evidence="2">Virulence RhuM family protein</fullName>
    </submittedName>
</protein>
<dbReference type="EMBL" id="DXAW01000003">
    <property type="protein sequence ID" value="HIZ84878.1"/>
    <property type="molecule type" value="Genomic_DNA"/>
</dbReference>
<organism evidence="2 3">
    <name type="scientific">Candidatus Coprenecus stercoravium</name>
    <dbReference type="NCBI Taxonomy" id="2840735"/>
    <lineage>
        <taxon>Bacteria</taxon>
        <taxon>Pseudomonadati</taxon>
        <taxon>Bacteroidota</taxon>
        <taxon>Bacteroidia</taxon>
        <taxon>Bacteroidales</taxon>
        <taxon>Rikenellaceae</taxon>
        <taxon>Rikenellaceae incertae sedis</taxon>
        <taxon>Candidatus Coprenecus</taxon>
    </lineage>
</organism>
<dbReference type="PANTHER" id="PTHR35810">
    <property type="entry name" value="CYTOPLASMIC PROTEIN-RELATED"/>
    <property type="match status" value="1"/>
</dbReference>
<dbReference type="PANTHER" id="PTHR35810:SF1">
    <property type="entry name" value="CYTOPLASMIC PROTEIN"/>
    <property type="match status" value="1"/>
</dbReference>
<name>A0A9D2GPE2_9BACT</name>
<dbReference type="AlphaFoldDB" id="A0A9D2GPE2"/>
<gene>
    <name evidence="2" type="ORF">IAC04_00070</name>
</gene>
<dbReference type="InterPro" id="IPR011204">
    <property type="entry name" value="Virulence_RhuM-like"/>
</dbReference>
<dbReference type="PROSITE" id="PS51750">
    <property type="entry name" value="BRO_N"/>
    <property type="match status" value="1"/>
</dbReference>
<sequence length="343" mass="39693">MVKESSELQSGGEVIIFNTEDGDVQVQVDTVKETVWMTQKGMAELFGVSVPAINQHVKNVYQEGELLEAATVKKNLIVQSEGSRKVQRNVDYYNLDMIIAVGYRVNSKRATAFRIWATKVLRDYLIKGFALDDNRFKKGQSLTHFKELIDRIREIRLSEKVFYQQIKDIYKLSEDYDPNDESTVMFFKRVQNKLLWAVSGKTAAELIYYRANSDLPQMGLTSTEVDGIVKSTDVGIGKNYLSKEEIEALKLIVEQYLSFAEAQAQAHRPMYMKDWMENLDLILQMNRRDILDGPGRISAELAKKKVRQVFSEYKEKQRHLEKIESLKELERDLSEYRRSSDCI</sequence>
<dbReference type="Pfam" id="PF13310">
    <property type="entry name" value="Virulence_RhuM"/>
    <property type="match status" value="1"/>
</dbReference>
<proteinExistence type="predicted"/>
<dbReference type="PIRSF" id="PIRSF015268">
    <property type="entry name" value="Virulence_RhuM"/>
    <property type="match status" value="1"/>
</dbReference>
<evidence type="ECO:0000313" key="3">
    <source>
        <dbReference type="Proteomes" id="UP000824115"/>
    </source>
</evidence>
<comment type="caution">
    <text evidence="2">The sequence shown here is derived from an EMBL/GenBank/DDBJ whole genome shotgun (WGS) entry which is preliminary data.</text>
</comment>
<evidence type="ECO:0000313" key="2">
    <source>
        <dbReference type="EMBL" id="HIZ84878.1"/>
    </source>
</evidence>